<evidence type="ECO:0000313" key="3">
    <source>
        <dbReference type="Proteomes" id="UP000002770"/>
    </source>
</evidence>
<dbReference type="EMBL" id="JH413808">
    <property type="protein sequence ID" value="EHL31847.1"/>
    <property type="molecule type" value="Genomic_DNA"/>
</dbReference>
<gene>
    <name evidence="2" type="ORF">LDG_6013</name>
</gene>
<evidence type="ECO:0000256" key="1">
    <source>
        <dbReference type="SAM" id="Phobius"/>
    </source>
</evidence>
<organism evidence="2 3">
    <name type="scientific">Legionella drancourtii LLAP12</name>
    <dbReference type="NCBI Taxonomy" id="658187"/>
    <lineage>
        <taxon>Bacteria</taxon>
        <taxon>Pseudomonadati</taxon>
        <taxon>Pseudomonadota</taxon>
        <taxon>Gammaproteobacteria</taxon>
        <taxon>Legionellales</taxon>
        <taxon>Legionellaceae</taxon>
        <taxon>Legionella</taxon>
    </lineage>
</organism>
<dbReference type="AlphaFoldDB" id="G9ELL2"/>
<keyword evidence="3" id="KW-1185">Reference proteome</keyword>
<keyword evidence="1" id="KW-1133">Transmembrane helix</keyword>
<keyword evidence="1" id="KW-0472">Membrane</keyword>
<feature type="transmembrane region" description="Helical" evidence="1">
    <location>
        <begin position="20"/>
        <end position="37"/>
    </location>
</feature>
<accession>G9ELL2</accession>
<proteinExistence type="predicted"/>
<sequence>MLIPITPSPNELISPHTLQFLFFLLQLSLGHLCQFVLRNRKSLLNANFALN</sequence>
<name>G9ELL2_9GAMM</name>
<dbReference type="STRING" id="658187.LDG_6013"/>
<dbReference type="HOGENOM" id="CLU_3100303_0_0_6"/>
<reference evidence="2 3" key="1">
    <citation type="journal article" date="2011" name="BMC Genomics">
        <title>Insight into cross-talk between intra-amoebal pathogens.</title>
        <authorList>
            <person name="Gimenez G."/>
            <person name="Bertelli C."/>
            <person name="Moliner C."/>
            <person name="Robert C."/>
            <person name="Raoult D."/>
            <person name="Fournier P.E."/>
            <person name="Greub G."/>
        </authorList>
    </citation>
    <scope>NUCLEOTIDE SEQUENCE [LARGE SCALE GENOMIC DNA]</scope>
    <source>
        <strain evidence="2 3">LLAP12</strain>
    </source>
</reference>
<dbReference type="InParanoid" id="G9ELL2"/>
<evidence type="ECO:0000313" key="2">
    <source>
        <dbReference type="EMBL" id="EHL31847.1"/>
    </source>
</evidence>
<protein>
    <submittedName>
        <fullName evidence="2">Uncharacterized protein</fullName>
    </submittedName>
</protein>
<dbReference type="Proteomes" id="UP000002770">
    <property type="component" value="Unassembled WGS sequence"/>
</dbReference>
<keyword evidence="1" id="KW-0812">Transmembrane</keyword>